<dbReference type="EMBL" id="CM000837">
    <property type="protein sequence ID" value="KRH61618.1"/>
    <property type="molecule type" value="Genomic_DNA"/>
</dbReference>
<reference evidence="2 3" key="1">
    <citation type="journal article" date="2010" name="Nature">
        <title>Genome sequence of the palaeopolyploid soybean.</title>
        <authorList>
            <person name="Schmutz J."/>
            <person name="Cannon S.B."/>
            <person name="Schlueter J."/>
            <person name="Ma J."/>
            <person name="Mitros T."/>
            <person name="Nelson W."/>
            <person name="Hyten D.L."/>
            <person name="Song Q."/>
            <person name="Thelen J.J."/>
            <person name="Cheng J."/>
            <person name="Xu D."/>
            <person name="Hellsten U."/>
            <person name="May G.D."/>
            <person name="Yu Y."/>
            <person name="Sakurai T."/>
            <person name="Umezawa T."/>
            <person name="Bhattacharyya M.K."/>
            <person name="Sandhu D."/>
            <person name="Valliyodan B."/>
            <person name="Lindquist E."/>
            <person name="Peto M."/>
            <person name="Grant D."/>
            <person name="Shu S."/>
            <person name="Goodstein D."/>
            <person name="Barry K."/>
            <person name="Futrell-Griggs M."/>
            <person name="Abernathy B."/>
            <person name="Du J."/>
            <person name="Tian Z."/>
            <person name="Zhu L."/>
            <person name="Gill N."/>
            <person name="Joshi T."/>
            <person name="Libault M."/>
            <person name="Sethuraman A."/>
            <person name="Zhang X.-C."/>
            <person name="Shinozaki K."/>
            <person name="Nguyen H.T."/>
            <person name="Wing R.A."/>
            <person name="Cregan P."/>
            <person name="Specht J."/>
            <person name="Grimwood J."/>
            <person name="Rokhsar D."/>
            <person name="Stacey G."/>
            <person name="Shoemaker R.C."/>
            <person name="Jackson S.A."/>
        </authorList>
    </citation>
    <scope>NUCLEOTIDE SEQUENCE [LARGE SCALE GENOMIC DNA]</scope>
    <source>
        <strain evidence="3">cv. Williams 82</strain>
        <tissue evidence="2">Callus</tissue>
    </source>
</reference>
<keyword evidence="1" id="KW-1133">Transmembrane helix</keyword>
<gene>
    <name evidence="2" type="ORF">GLYMA_04G058000</name>
</gene>
<dbReference type="HOGENOM" id="CLU_2908624_0_0_1"/>
<dbReference type="PaxDb" id="3847-GLYMA04G06130.1"/>
<organism evidence="3">
    <name type="scientific">Glycine max</name>
    <name type="common">Soybean</name>
    <name type="synonym">Glycine hispida</name>
    <dbReference type="NCBI Taxonomy" id="3847"/>
    <lineage>
        <taxon>Eukaryota</taxon>
        <taxon>Viridiplantae</taxon>
        <taxon>Streptophyta</taxon>
        <taxon>Embryophyta</taxon>
        <taxon>Tracheophyta</taxon>
        <taxon>Spermatophyta</taxon>
        <taxon>Magnoliopsida</taxon>
        <taxon>eudicotyledons</taxon>
        <taxon>Gunneridae</taxon>
        <taxon>Pentapetalae</taxon>
        <taxon>rosids</taxon>
        <taxon>fabids</taxon>
        <taxon>Fabales</taxon>
        <taxon>Fabaceae</taxon>
        <taxon>Papilionoideae</taxon>
        <taxon>50 kb inversion clade</taxon>
        <taxon>NPAAA clade</taxon>
        <taxon>indigoferoid/millettioid clade</taxon>
        <taxon>Phaseoleae</taxon>
        <taxon>Glycine</taxon>
        <taxon>Glycine subgen. Soja</taxon>
    </lineage>
</organism>
<name>K7KIC2_SOYBN</name>
<keyword evidence="1" id="KW-0472">Membrane</keyword>
<dbReference type="Gramene" id="KRH61618">
    <property type="protein sequence ID" value="KRH61618"/>
    <property type="gene ID" value="GLYMA_04G058000"/>
</dbReference>
<proteinExistence type="predicted"/>
<evidence type="ECO:0000313" key="4">
    <source>
        <dbReference type="Proteomes" id="UP000008827"/>
    </source>
</evidence>
<evidence type="ECO:0000256" key="1">
    <source>
        <dbReference type="SAM" id="Phobius"/>
    </source>
</evidence>
<evidence type="ECO:0000313" key="3">
    <source>
        <dbReference type="EnsemblPlants" id="KRH61618"/>
    </source>
</evidence>
<keyword evidence="1" id="KW-0812">Transmembrane</keyword>
<dbReference type="AlphaFoldDB" id="K7KIC2"/>
<protein>
    <submittedName>
        <fullName evidence="2 3">Uncharacterized protein</fullName>
    </submittedName>
</protein>
<accession>K7KIC2</accession>
<evidence type="ECO:0000313" key="2">
    <source>
        <dbReference type="EMBL" id="KRH61618.1"/>
    </source>
</evidence>
<dbReference type="InParanoid" id="K7KIC2"/>
<dbReference type="Proteomes" id="UP000008827">
    <property type="component" value="Chromosome 4"/>
</dbReference>
<dbReference type="EnsemblPlants" id="KRH61618">
    <property type="protein sequence ID" value="KRH61618"/>
    <property type="gene ID" value="GLYMA_04G058000"/>
</dbReference>
<keyword evidence="4" id="KW-1185">Reference proteome</keyword>
<sequence length="62" mass="7343">MSKLIFLHIRRTHKSNVLKFLWVGCDFMFTCVVHLWHVLKISLIFLGICFRVHIVTLNNSCL</sequence>
<reference evidence="2" key="3">
    <citation type="submission" date="2018-07" db="EMBL/GenBank/DDBJ databases">
        <title>WGS assembly of Glycine max.</title>
        <authorList>
            <person name="Schmutz J."/>
            <person name="Cannon S."/>
            <person name="Schlueter J."/>
            <person name="Ma J."/>
            <person name="Mitros T."/>
            <person name="Nelson W."/>
            <person name="Hyten D."/>
            <person name="Song Q."/>
            <person name="Thelen J."/>
            <person name="Cheng J."/>
            <person name="Xu D."/>
            <person name="Hellsten U."/>
            <person name="May G."/>
            <person name="Yu Y."/>
            <person name="Sakurai T."/>
            <person name="Umezawa T."/>
            <person name="Bhattacharyya M."/>
            <person name="Sandhu D."/>
            <person name="Valliyodan B."/>
            <person name="Lindquist E."/>
            <person name="Peto M."/>
            <person name="Grant D."/>
            <person name="Shu S."/>
            <person name="Goodstein D."/>
            <person name="Barry K."/>
            <person name="Futrell-Griggs M."/>
            <person name="Abernathy B."/>
            <person name="Du J."/>
            <person name="Tian Z."/>
            <person name="Zhu L."/>
            <person name="Gill N."/>
            <person name="Joshi T."/>
            <person name="Libault M."/>
            <person name="Sethuraman A."/>
            <person name="Zhang X."/>
            <person name="Shinozaki K."/>
            <person name="Nguyen H."/>
            <person name="Wing R."/>
            <person name="Cregan P."/>
            <person name="Specht J."/>
            <person name="Grimwood J."/>
            <person name="Rokhsar D."/>
            <person name="Stacey G."/>
            <person name="Shoemaker R."/>
            <person name="Jackson S."/>
        </authorList>
    </citation>
    <scope>NUCLEOTIDE SEQUENCE</scope>
    <source>
        <tissue evidence="2">Callus</tissue>
    </source>
</reference>
<feature type="transmembrane region" description="Helical" evidence="1">
    <location>
        <begin position="20"/>
        <end position="39"/>
    </location>
</feature>
<reference evidence="3" key="2">
    <citation type="submission" date="2018-02" db="UniProtKB">
        <authorList>
            <consortium name="EnsemblPlants"/>
        </authorList>
    </citation>
    <scope>IDENTIFICATION</scope>
    <source>
        <strain evidence="3">Williams 82</strain>
    </source>
</reference>